<dbReference type="InterPro" id="IPR027417">
    <property type="entry name" value="P-loop_NTPase"/>
</dbReference>
<accession>A0A2R8BPZ5</accession>
<proteinExistence type="predicted"/>
<dbReference type="InterPro" id="IPR041664">
    <property type="entry name" value="AAA_16"/>
</dbReference>
<dbReference type="SMART" id="SM00382">
    <property type="entry name" value="AAA"/>
    <property type="match status" value="1"/>
</dbReference>
<name>A0A2R8BPZ5_9RHOB</name>
<protein>
    <recommendedName>
        <fullName evidence="1">AAA+ ATPase domain-containing protein</fullName>
    </recommendedName>
</protein>
<dbReference type="OrthoDB" id="7209686at2"/>
<keyword evidence="3" id="KW-1185">Reference proteome</keyword>
<dbReference type="Proteomes" id="UP000244912">
    <property type="component" value="Unassembled WGS sequence"/>
</dbReference>
<dbReference type="SUPFAM" id="SSF52540">
    <property type="entry name" value="P-loop containing nucleoside triphosphate hydrolases"/>
    <property type="match status" value="1"/>
</dbReference>
<dbReference type="PANTHER" id="PTHR34301">
    <property type="entry name" value="DNA-BINDING PROTEIN-RELATED"/>
    <property type="match status" value="1"/>
</dbReference>
<feature type="domain" description="AAA+ ATPase" evidence="1">
    <location>
        <begin position="60"/>
        <end position="263"/>
    </location>
</feature>
<evidence type="ECO:0000259" key="1">
    <source>
        <dbReference type="SMART" id="SM00382"/>
    </source>
</evidence>
<dbReference type="InterPro" id="IPR003593">
    <property type="entry name" value="AAA+_ATPase"/>
</dbReference>
<dbReference type="PANTHER" id="PTHR34301:SF8">
    <property type="entry name" value="ATPASE DOMAIN-CONTAINING PROTEIN"/>
    <property type="match status" value="1"/>
</dbReference>
<dbReference type="Pfam" id="PF13191">
    <property type="entry name" value="AAA_16"/>
    <property type="match status" value="1"/>
</dbReference>
<gene>
    <name evidence="2" type="ORF">PAA8504_00008</name>
</gene>
<organism evidence="2 3">
    <name type="scientific">Palleronia abyssalis</name>
    <dbReference type="NCBI Taxonomy" id="1501240"/>
    <lineage>
        <taxon>Bacteria</taxon>
        <taxon>Pseudomonadati</taxon>
        <taxon>Pseudomonadota</taxon>
        <taxon>Alphaproteobacteria</taxon>
        <taxon>Rhodobacterales</taxon>
        <taxon>Roseobacteraceae</taxon>
        <taxon>Palleronia</taxon>
    </lineage>
</organism>
<evidence type="ECO:0000313" key="3">
    <source>
        <dbReference type="Proteomes" id="UP000244912"/>
    </source>
</evidence>
<evidence type="ECO:0000313" key="2">
    <source>
        <dbReference type="EMBL" id="SPJ22221.1"/>
    </source>
</evidence>
<sequence length="434" mass="48270">MNEPSMNKPTSPERAIDADEREFGAALNSFLSPSRPLQSEEFLRGRAHQLKGIERAMYASGRHVLIHGLRGVGKSSLAQTAAYKLARGTDPIVVACDRTSSFQTIIREIFEEAVGASPMLAEKVRGGGFSLNLPWLGLNGKAEVKERPVETPLSVNDAVRLLQFLAAQLGEVPVFVVDEFDQLTSEQAQIDFTNLVKQIADKHISAHFIFCGIGESVEAIMAAHGSADRYFHAVELTQLPWEARDEIITHSATSLGIEIDRDTAIRIAMISDGFPHYIHFIAEKLFWRVWEAKNGGRVTPDLFGLAMDDAASAMDMKLRGPYEKATQKYGDDYAAILWASADGHQLKRRSADIFVSYQRIMEGLGQQRLDRTKFNTRINALKTSAHASILTGTRSGWYEFSEKMIRGYVRLMAERHGVVLKSDHPVAKHPLADF</sequence>
<dbReference type="Gene3D" id="3.40.50.300">
    <property type="entry name" value="P-loop containing nucleotide triphosphate hydrolases"/>
    <property type="match status" value="1"/>
</dbReference>
<dbReference type="EMBL" id="ONZF01000001">
    <property type="protein sequence ID" value="SPJ22221.1"/>
    <property type="molecule type" value="Genomic_DNA"/>
</dbReference>
<dbReference type="AlphaFoldDB" id="A0A2R8BPZ5"/>
<reference evidence="2 3" key="1">
    <citation type="submission" date="2018-03" db="EMBL/GenBank/DDBJ databases">
        <authorList>
            <person name="Keele B.F."/>
        </authorList>
    </citation>
    <scope>NUCLEOTIDE SEQUENCE [LARGE SCALE GENOMIC DNA]</scope>
    <source>
        <strain evidence="2 3">CECT 8504</strain>
    </source>
</reference>